<dbReference type="EMBL" id="MOOE01000020">
    <property type="protein sequence ID" value="KAK1513466.1"/>
    <property type="molecule type" value="Genomic_DNA"/>
</dbReference>
<dbReference type="RefSeq" id="XP_060307037.1">
    <property type="nucleotide sequence ID" value="XM_060462552.1"/>
</dbReference>
<feature type="region of interest" description="Disordered" evidence="1">
    <location>
        <begin position="68"/>
        <end position="98"/>
    </location>
</feature>
<keyword evidence="3" id="KW-1185">Reference proteome</keyword>
<gene>
    <name evidence="2" type="ORF">CCOS01_14408</name>
</gene>
<accession>A0AAJ0DUR0</accession>
<name>A0AAJ0DUR0_9PEZI</name>
<reference evidence="2 3" key="1">
    <citation type="submission" date="2016-10" db="EMBL/GenBank/DDBJ databases">
        <title>The genome sequence of Colletotrichum fioriniae PJ7.</title>
        <authorList>
            <person name="Baroncelli R."/>
        </authorList>
    </citation>
    <scope>NUCLEOTIDE SEQUENCE [LARGE SCALE GENOMIC DNA]</scope>
    <source>
        <strain evidence="2 3">IMI 309622</strain>
    </source>
</reference>
<proteinExistence type="predicted"/>
<dbReference type="Proteomes" id="UP001240678">
    <property type="component" value="Unassembled WGS sequence"/>
</dbReference>
<comment type="caution">
    <text evidence="2">The sequence shown here is derived from an EMBL/GenBank/DDBJ whole genome shotgun (WGS) entry which is preliminary data.</text>
</comment>
<protein>
    <submittedName>
        <fullName evidence="2">Uncharacterized protein</fullName>
    </submittedName>
</protein>
<dbReference type="AlphaFoldDB" id="A0AAJ0DUR0"/>
<dbReference type="GeneID" id="85346099"/>
<organism evidence="2 3">
    <name type="scientific">Colletotrichum costaricense</name>
    <dbReference type="NCBI Taxonomy" id="1209916"/>
    <lineage>
        <taxon>Eukaryota</taxon>
        <taxon>Fungi</taxon>
        <taxon>Dikarya</taxon>
        <taxon>Ascomycota</taxon>
        <taxon>Pezizomycotina</taxon>
        <taxon>Sordariomycetes</taxon>
        <taxon>Hypocreomycetidae</taxon>
        <taxon>Glomerellales</taxon>
        <taxon>Glomerellaceae</taxon>
        <taxon>Colletotrichum</taxon>
        <taxon>Colletotrichum acutatum species complex</taxon>
    </lineage>
</organism>
<evidence type="ECO:0000313" key="2">
    <source>
        <dbReference type="EMBL" id="KAK1513466.1"/>
    </source>
</evidence>
<sequence>MNSRVCRLFYFGFGFGFDFGLEGSRDQGWEPGAVVVFLDDFRPESEDLWLLMLKMVGKDLVWEREPLRTPGNSGGGAPSDIVKGVFENPGSDSEAPEQRCRFTNGHRLAGSSADSFKVSMMNKKPSVATMEERRNGGLGVETEEWFALGSQRPMETPSFAWGNAVTLPPPLLRGVSP</sequence>
<evidence type="ECO:0000256" key="1">
    <source>
        <dbReference type="SAM" id="MobiDB-lite"/>
    </source>
</evidence>
<evidence type="ECO:0000313" key="3">
    <source>
        <dbReference type="Proteomes" id="UP001240678"/>
    </source>
</evidence>